<proteinExistence type="predicted"/>
<evidence type="ECO:0000313" key="3">
    <source>
        <dbReference type="Proteomes" id="UP000258832"/>
    </source>
</evidence>
<gene>
    <name evidence="2" type="primary">67</name>
    <name evidence="2" type="ORF">SEA_BROMDEN_67</name>
</gene>
<organism evidence="2 3">
    <name type="scientific">Mycobacterium phage Bromden</name>
    <dbReference type="NCBI Taxonomy" id="2283252"/>
    <lineage>
        <taxon>Viruses</taxon>
        <taxon>Duplodnaviria</taxon>
        <taxon>Heunggongvirae</taxon>
        <taxon>Uroviricota</taxon>
        <taxon>Caudoviricetes</taxon>
        <taxon>Vilmaviridae</taxon>
        <taxon>Lclasvirinae</taxon>
        <taxon>Bromdenvirus</taxon>
        <taxon>Bromdenvirus bromden</taxon>
    </lineage>
</organism>
<dbReference type="CDD" id="cd00085">
    <property type="entry name" value="HNHc"/>
    <property type="match status" value="1"/>
</dbReference>
<reference evidence="3" key="1">
    <citation type="submission" date="2018-07" db="EMBL/GenBank/DDBJ databases">
        <authorList>
            <person name="Quirk P.G."/>
            <person name="Krulwich T.A."/>
        </authorList>
    </citation>
    <scope>NUCLEOTIDE SEQUENCE [LARGE SCALE GENOMIC DNA]</scope>
</reference>
<evidence type="ECO:0000256" key="1">
    <source>
        <dbReference type="SAM" id="MobiDB-lite"/>
    </source>
</evidence>
<keyword evidence="2" id="KW-0255">Endonuclease</keyword>
<dbReference type="KEGG" id="vg:63209880"/>
<keyword evidence="2" id="KW-0378">Hydrolase</keyword>
<dbReference type="EMBL" id="MH576973">
    <property type="protein sequence ID" value="AXH67873.1"/>
    <property type="molecule type" value="Genomic_DNA"/>
</dbReference>
<accession>A0A345MBK2</accession>
<sequence length="134" mass="14909">MASGEAACRRLIKPRSEGFCERCTRWGGLTLHHRQKRSQGGLWTAENCVLVCGHGTTGCHGWIEHHPDAAELQGWHIRPWLNPADVPLLWRGSDWVLLTSDGGMKHVQKPQGAPSSWRDSAGVDRLPTERGERG</sequence>
<dbReference type="GeneID" id="63209880"/>
<dbReference type="GO" id="GO:0004519">
    <property type="term" value="F:endonuclease activity"/>
    <property type="evidence" value="ECO:0007669"/>
    <property type="project" value="UniProtKB-KW"/>
</dbReference>
<dbReference type="RefSeq" id="YP_010013297.1">
    <property type="nucleotide sequence ID" value="NC_053510.1"/>
</dbReference>
<keyword evidence="2" id="KW-0540">Nuclease</keyword>
<protein>
    <submittedName>
        <fullName evidence="2">HNH endonuclease</fullName>
    </submittedName>
</protein>
<feature type="region of interest" description="Disordered" evidence="1">
    <location>
        <begin position="104"/>
        <end position="134"/>
    </location>
</feature>
<evidence type="ECO:0000313" key="2">
    <source>
        <dbReference type="EMBL" id="AXH67873.1"/>
    </source>
</evidence>
<dbReference type="Proteomes" id="UP000258832">
    <property type="component" value="Segment"/>
</dbReference>
<keyword evidence="3" id="KW-1185">Reference proteome</keyword>
<name>A0A345MBK2_9CAUD</name>
<dbReference type="InterPro" id="IPR003615">
    <property type="entry name" value="HNH_nuc"/>
</dbReference>